<proteinExistence type="predicted"/>
<feature type="non-terminal residue" evidence="1">
    <location>
        <position position="249"/>
    </location>
</feature>
<evidence type="ECO:0008006" key="2">
    <source>
        <dbReference type="Google" id="ProtNLM"/>
    </source>
</evidence>
<organism evidence="1">
    <name type="scientific">marine sediment metagenome</name>
    <dbReference type="NCBI Taxonomy" id="412755"/>
    <lineage>
        <taxon>unclassified sequences</taxon>
        <taxon>metagenomes</taxon>
        <taxon>ecological metagenomes</taxon>
    </lineage>
</organism>
<accession>A0A0F9D3G1</accession>
<evidence type="ECO:0000313" key="1">
    <source>
        <dbReference type="EMBL" id="KKL56089.1"/>
    </source>
</evidence>
<name>A0A0F9D3G1_9ZZZZ</name>
<dbReference type="AlphaFoldDB" id="A0A0F9D3G1"/>
<comment type="caution">
    <text evidence="1">The sequence shown here is derived from an EMBL/GenBank/DDBJ whole genome shotgun (WGS) entry which is preliminary data.</text>
</comment>
<dbReference type="InterPro" id="IPR011604">
    <property type="entry name" value="PDDEXK-like_dom_sf"/>
</dbReference>
<dbReference type="EMBL" id="LAZR01030612">
    <property type="protein sequence ID" value="KKL56089.1"/>
    <property type="molecule type" value="Genomic_DNA"/>
</dbReference>
<sequence>MNITSIQQKIDEALKKEQEKERTHSGKYWISSLGRCLRFQYWQMKNEPQTNPVDSRTLRVFKCGSLFHDFVQGFVNGQAQTEVLTETDELKGRADIVTDDEVIEIKSQHSFAFHYMRKETYDIVKEKECNILQLMTYAWILKKPKGRLIFVSKDDLCIAEYSFFLEHWKSKIQDEVDILRYYMGEGQNEIPPAKPRAYGGNEKKYCPYADKCPECKSVNYITCCFDSTENAEIGHHINDKDCECIKCNP</sequence>
<reference evidence="1" key="1">
    <citation type="journal article" date="2015" name="Nature">
        <title>Complex archaea that bridge the gap between prokaryotes and eukaryotes.</title>
        <authorList>
            <person name="Spang A."/>
            <person name="Saw J.H."/>
            <person name="Jorgensen S.L."/>
            <person name="Zaremba-Niedzwiedzka K."/>
            <person name="Martijn J."/>
            <person name="Lind A.E."/>
            <person name="van Eijk R."/>
            <person name="Schleper C."/>
            <person name="Guy L."/>
            <person name="Ettema T.J."/>
        </authorList>
    </citation>
    <scope>NUCLEOTIDE SEQUENCE</scope>
</reference>
<protein>
    <recommendedName>
        <fullName evidence="2">PD-(D/E)XK endonuclease-like domain-containing protein</fullName>
    </recommendedName>
</protein>
<dbReference type="Gene3D" id="3.90.320.10">
    <property type="match status" value="1"/>
</dbReference>
<gene>
    <name evidence="1" type="ORF">LCGC14_2248870</name>
</gene>